<dbReference type="Proteomes" id="UP000807306">
    <property type="component" value="Unassembled WGS sequence"/>
</dbReference>
<sequence>MFNTSLSEFLKRFRPKTKRSRQEEAHQIPLREIFPQFPKAKFPNNTFPNEIWLHIIDFMPPSQVQRLHTVNATFLHFVMDNKYRQMCFAYLDHRMVRNLARLMDPVVAKLVRVLHIYPDCLMEVLQDQTIWTVPTQGDGPNVTTKSKAALFRLFKANSNGALVQAILQVLGCLPNISKCNISWYCSPNGFSRFEPLLYGVGTSLAPFLTSLGASSTLRQLSLNLGMENMKLFINPKVFEVLRLEELDITLHHASWTDSLAKELGLAINSLQPTLRILTFQTFSRFAAELERFFVTLETLPVIEELRVSIPLEPPHLGDPEAFRSFLKKQRRTLATLRIKSNRTTGSEVDTIPEMFEESFALWVKNVLGGPLQDASRAASDPEPIPPLRLPALLNLEITSSHFPKRVALVCLQHFHYFGTPGLESVSITGADRTYQDVIDIMNAITQPPSPPHESSTQQLDVQITRPQPHSLRIGLVNLCPQLIDLLACSLPHLRRLGLVVKYVQPDVEEWSETHVTAMRRSPSNTEILAAAQLGKFLELFVETKSYPDWPLQCLSILATSMPSRITNEPTLQAAFLHVIPQLRVIC</sequence>
<gene>
    <name evidence="1" type="ORF">CPB83DRAFT_853505</name>
</gene>
<keyword evidence="2" id="KW-1185">Reference proteome</keyword>
<organism evidence="1 2">
    <name type="scientific">Crepidotus variabilis</name>
    <dbReference type="NCBI Taxonomy" id="179855"/>
    <lineage>
        <taxon>Eukaryota</taxon>
        <taxon>Fungi</taxon>
        <taxon>Dikarya</taxon>
        <taxon>Basidiomycota</taxon>
        <taxon>Agaricomycotina</taxon>
        <taxon>Agaricomycetes</taxon>
        <taxon>Agaricomycetidae</taxon>
        <taxon>Agaricales</taxon>
        <taxon>Agaricineae</taxon>
        <taxon>Crepidotaceae</taxon>
        <taxon>Crepidotus</taxon>
    </lineage>
</organism>
<comment type="caution">
    <text evidence="1">The sequence shown here is derived from an EMBL/GenBank/DDBJ whole genome shotgun (WGS) entry which is preliminary data.</text>
</comment>
<dbReference type="AlphaFoldDB" id="A0A9P6EHH5"/>
<name>A0A9P6EHH5_9AGAR</name>
<accession>A0A9P6EHH5</accession>
<protein>
    <recommendedName>
        <fullName evidence="3">F-box domain-containing protein</fullName>
    </recommendedName>
</protein>
<dbReference type="InterPro" id="IPR032675">
    <property type="entry name" value="LRR_dom_sf"/>
</dbReference>
<dbReference type="EMBL" id="MU157849">
    <property type="protein sequence ID" value="KAF9528957.1"/>
    <property type="molecule type" value="Genomic_DNA"/>
</dbReference>
<reference evidence="1" key="1">
    <citation type="submission" date="2020-11" db="EMBL/GenBank/DDBJ databases">
        <authorList>
            <consortium name="DOE Joint Genome Institute"/>
            <person name="Ahrendt S."/>
            <person name="Riley R."/>
            <person name="Andreopoulos W."/>
            <person name="Labutti K."/>
            <person name="Pangilinan J."/>
            <person name="Ruiz-Duenas F.J."/>
            <person name="Barrasa J.M."/>
            <person name="Sanchez-Garcia M."/>
            <person name="Camarero S."/>
            <person name="Miyauchi S."/>
            <person name="Serrano A."/>
            <person name="Linde D."/>
            <person name="Babiker R."/>
            <person name="Drula E."/>
            <person name="Ayuso-Fernandez I."/>
            <person name="Pacheco R."/>
            <person name="Padilla G."/>
            <person name="Ferreira P."/>
            <person name="Barriuso J."/>
            <person name="Kellner H."/>
            <person name="Castanera R."/>
            <person name="Alfaro M."/>
            <person name="Ramirez L."/>
            <person name="Pisabarro A.G."/>
            <person name="Kuo A."/>
            <person name="Tritt A."/>
            <person name="Lipzen A."/>
            <person name="He G."/>
            <person name="Yan M."/>
            <person name="Ng V."/>
            <person name="Cullen D."/>
            <person name="Martin F."/>
            <person name="Rosso M.-N."/>
            <person name="Henrissat B."/>
            <person name="Hibbett D."/>
            <person name="Martinez A.T."/>
            <person name="Grigoriev I.V."/>
        </authorList>
    </citation>
    <scope>NUCLEOTIDE SEQUENCE</scope>
    <source>
        <strain evidence="1">CBS 506.95</strain>
    </source>
</reference>
<proteinExistence type="predicted"/>
<dbReference type="OrthoDB" id="2968423at2759"/>
<dbReference type="Gene3D" id="3.80.10.10">
    <property type="entry name" value="Ribonuclease Inhibitor"/>
    <property type="match status" value="1"/>
</dbReference>
<evidence type="ECO:0000313" key="2">
    <source>
        <dbReference type="Proteomes" id="UP000807306"/>
    </source>
</evidence>
<evidence type="ECO:0000313" key="1">
    <source>
        <dbReference type="EMBL" id="KAF9528957.1"/>
    </source>
</evidence>
<evidence type="ECO:0008006" key="3">
    <source>
        <dbReference type="Google" id="ProtNLM"/>
    </source>
</evidence>